<dbReference type="EMBL" id="JARKIF010000019">
    <property type="protein sequence ID" value="KAJ7618778.1"/>
    <property type="molecule type" value="Genomic_DNA"/>
</dbReference>
<keyword evidence="7 9" id="KW-0408">Iron</keyword>
<organism evidence="11 12">
    <name type="scientific">Roridomyces roridus</name>
    <dbReference type="NCBI Taxonomy" id="1738132"/>
    <lineage>
        <taxon>Eukaryota</taxon>
        <taxon>Fungi</taxon>
        <taxon>Dikarya</taxon>
        <taxon>Basidiomycota</taxon>
        <taxon>Agaricomycotina</taxon>
        <taxon>Agaricomycetes</taxon>
        <taxon>Agaricomycetidae</taxon>
        <taxon>Agaricales</taxon>
        <taxon>Marasmiineae</taxon>
        <taxon>Mycenaceae</taxon>
        <taxon>Roridomyces</taxon>
    </lineage>
</organism>
<comment type="pathway">
    <text evidence="2">Secondary metabolite biosynthesis.</text>
</comment>
<dbReference type="PROSITE" id="PS00086">
    <property type="entry name" value="CYTOCHROME_P450"/>
    <property type="match status" value="1"/>
</dbReference>
<dbReference type="InterPro" id="IPR002401">
    <property type="entry name" value="Cyt_P450_E_grp-I"/>
</dbReference>
<dbReference type="InterPro" id="IPR050364">
    <property type="entry name" value="Cytochrome_P450_fung"/>
</dbReference>
<dbReference type="GO" id="GO:0004497">
    <property type="term" value="F:monooxygenase activity"/>
    <property type="evidence" value="ECO:0007669"/>
    <property type="project" value="UniProtKB-KW"/>
</dbReference>
<dbReference type="PANTHER" id="PTHR46300">
    <property type="entry name" value="P450, PUTATIVE (EUROFUNG)-RELATED-RELATED"/>
    <property type="match status" value="1"/>
</dbReference>
<keyword evidence="6 10" id="KW-0560">Oxidoreductase</keyword>
<dbReference type="GO" id="GO:0016705">
    <property type="term" value="F:oxidoreductase activity, acting on paired donors, with incorporation or reduction of molecular oxygen"/>
    <property type="evidence" value="ECO:0007669"/>
    <property type="project" value="InterPro"/>
</dbReference>
<evidence type="ECO:0000256" key="10">
    <source>
        <dbReference type="RuleBase" id="RU000461"/>
    </source>
</evidence>
<keyword evidence="8 10" id="KW-0503">Monooxygenase</keyword>
<evidence type="ECO:0000256" key="9">
    <source>
        <dbReference type="PIRSR" id="PIRSR602401-1"/>
    </source>
</evidence>
<dbReference type="GO" id="GO:0005506">
    <property type="term" value="F:iron ion binding"/>
    <property type="evidence" value="ECO:0007669"/>
    <property type="project" value="InterPro"/>
</dbReference>
<dbReference type="AlphaFoldDB" id="A0AAD7BF56"/>
<protein>
    <submittedName>
        <fullName evidence="11">Cytochrome P450</fullName>
    </submittedName>
</protein>
<dbReference type="InterPro" id="IPR017972">
    <property type="entry name" value="Cyt_P450_CS"/>
</dbReference>
<dbReference type="InterPro" id="IPR036396">
    <property type="entry name" value="Cyt_P450_sf"/>
</dbReference>
<dbReference type="Proteomes" id="UP001221142">
    <property type="component" value="Unassembled WGS sequence"/>
</dbReference>
<evidence type="ECO:0000256" key="7">
    <source>
        <dbReference type="ARBA" id="ARBA00023004"/>
    </source>
</evidence>
<dbReference type="Pfam" id="PF00067">
    <property type="entry name" value="p450"/>
    <property type="match status" value="1"/>
</dbReference>
<feature type="binding site" description="axial binding residue" evidence="9">
    <location>
        <position position="433"/>
    </location>
    <ligand>
        <name>heme</name>
        <dbReference type="ChEBI" id="CHEBI:30413"/>
    </ligand>
    <ligandPart>
        <name>Fe</name>
        <dbReference type="ChEBI" id="CHEBI:18248"/>
    </ligandPart>
</feature>
<dbReference type="InterPro" id="IPR001128">
    <property type="entry name" value="Cyt_P450"/>
</dbReference>
<evidence type="ECO:0000256" key="6">
    <source>
        <dbReference type="ARBA" id="ARBA00023002"/>
    </source>
</evidence>
<accession>A0AAD7BF56</accession>
<keyword evidence="4 9" id="KW-0349">Heme</keyword>
<dbReference type="PANTHER" id="PTHR46300:SF7">
    <property type="entry name" value="P450, PUTATIVE (EUROFUNG)-RELATED"/>
    <property type="match status" value="1"/>
</dbReference>
<dbReference type="Gene3D" id="1.10.630.10">
    <property type="entry name" value="Cytochrome P450"/>
    <property type="match status" value="1"/>
</dbReference>
<evidence type="ECO:0000256" key="4">
    <source>
        <dbReference type="ARBA" id="ARBA00022617"/>
    </source>
</evidence>
<dbReference type="PRINTS" id="PR00385">
    <property type="entry name" value="P450"/>
</dbReference>
<proteinExistence type="inferred from homology"/>
<evidence type="ECO:0000313" key="12">
    <source>
        <dbReference type="Proteomes" id="UP001221142"/>
    </source>
</evidence>
<dbReference type="PRINTS" id="PR00463">
    <property type="entry name" value="EP450I"/>
</dbReference>
<comment type="caution">
    <text evidence="11">The sequence shown here is derived from an EMBL/GenBank/DDBJ whole genome shotgun (WGS) entry which is preliminary data.</text>
</comment>
<dbReference type="CDD" id="cd11065">
    <property type="entry name" value="CYP64-like"/>
    <property type="match status" value="1"/>
</dbReference>
<evidence type="ECO:0000313" key="11">
    <source>
        <dbReference type="EMBL" id="KAJ7618778.1"/>
    </source>
</evidence>
<name>A0AAD7BF56_9AGAR</name>
<keyword evidence="5 9" id="KW-0479">Metal-binding</keyword>
<evidence type="ECO:0000256" key="8">
    <source>
        <dbReference type="ARBA" id="ARBA00023033"/>
    </source>
</evidence>
<gene>
    <name evidence="11" type="ORF">FB45DRAFT_840539</name>
</gene>
<sequence>MAYNLLSGPVLLLALSAALLYCVLPRDSRRSKLPLPPGPRKLPIIGNLMDIHGKRIWEACMDWSRNYNSDIIHLNLGGTSFVVLSSLETTEDLLEKRGSIYSDRPAFPMYDLMDWTFILGLRSQRRLFNQHLNINASHSFKPQERAAAHSLLRRLLQTPDDYLQHLHLLPADTIIPATYGLDIQPLDDPYVHLAERTFHYINLAVSGRFLVDFLPFLRYIPEWVPGTEFQKIARETRKLSRDLRNVPFEATKRQMVSGTSRPSFTANCLRDLETGKRYYDETTVKEVAAVMYAAGVDTTANVLATFFLAMLANPRAQKKAQAEIDATISQGCLPDFDDALPYVDALVKEVLRWAPVLPFGIPHLVQVEDEYRGYRIPANSTVVGNSWSVAILHDEKVYPDPFTFKPERFLLEAKPNPSVPDPQAAFGFGRRVCPGKHLASSTLWITIASVLAVFEITKKVGEDGAVIEPLYEWEHRIVSAPVPFECDIRPRSESAARLVRSTSGEV</sequence>
<evidence type="ECO:0000256" key="3">
    <source>
        <dbReference type="ARBA" id="ARBA00010617"/>
    </source>
</evidence>
<evidence type="ECO:0000256" key="1">
    <source>
        <dbReference type="ARBA" id="ARBA00001971"/>
    </source>
</evidence>
<comment type="similarity">
    <text evidence="3 10">Belongs to the cytochrome P450 family.</text>
</comment>
<evidence type="ECO:0000256" key="2">
    <source>
        <dbReference type="ARBA" id="ARBA00005179"/>
    </source>
</evidence>
<dbReference type="GO" id="GO:0020037">
    <property type="term" value="F:heme binding"/>
    <property type="evidence" value="ECO:0007669"/>
    <property type="project" value="InterPro"/>
</dbReference>
<reference evidence="11" key="1">
    <citation type="submission" date="2023-03" db="EMBL/GenBank/DDBJ databases">
        <title>Massive genome expansion in bonnet fungi (Mycena s.s.) driven by repeated elements and novel gene families across ecological guilds.</title>
        <authorList>
            <consortium name="Lawrence Berkeley National Laboratory"/>
            <person name="Harder C.B."/>
            <person name="Miyauchi S."/>
            <person name="Viragh M."/>
            <person name="Kuo A."/>
            <person name="Thoen E."/>
            <person name="Andreopoulos B."/>
            <person name="Lu D."/>
            <person name="Skrede I."/>
            <person name="Drula E."/>
            <person name="Henrissat B."/>
            <person name="Morin E."/>
            <person name="Kohler A."/>
            <person name="Barry K."/>
            <person name="LaButti K."/>
            <person name="Morin E."/>
            <person name="Salamov A."/>
            <person name="Lipzen A."/>
            <person name="Mereny Z."/>
            <person name="Hegedus B."/>
            <person name="Baldrian P."/>
            <person name="Stursova M."/>
            <person name="Weitz H."/>
            <person name="Taylor A."/>
            <person name="Grigoriev I.V."/>
            <person name="Nagy L.G."/>
            <person name="Martin F."/>
            <person name="Kauserud H."/>
        </authorList>
    </citation>
    <scope>NUCLEOTIDE SEQUENCE</scope>
    <source>
        <strain evidence="11">9284</strain>
    </source>
</reference>
<evidence type="ECO:0000256" key="5">
    <source>
        <dbReference type="ARBA" id="ARBA00022723"/>
    </source>
</evidence>
<keyword evidence="12" id="KW-1185">Reference proteome</keyword>
<dbReference type="SUPFAM" id="SSF48264">
    <property type="entry name" value="Cytochrome P450"/>
    <property type="match status" value="1"/>
</dbReference>
<comment type="cofactor">
    <cofactor evidence="1 9">
        <name>heme</name>
        <dbReference type="ChEBI" id="CHEBI:30413"/>
    </cofactor>
</comment>